<feature type="transmembrane region" description="Helical" evidence="3">
    <location>
        <begin position="165"/>
        <end position="187"/>
    </location>
</feature>
<evidence type="ECO:0000256" key="2">
    <source>
        <dbReference type="SAM" id="MobiDB-lite"/>
    </source>
</evidence>
<evidence type="ECO:0000259" key="4">
    <source>
        <dbReference type="Pfam" id="PF12850"/>
    </source>
</evidence>
<feature type="region of interest" description="Disordered" evidence="2">
    <location>
        <begin position="585"/>
        <end position="652"/>
    </location>
</feature>
<dbReference type="Gene3D" id="3.60.21.10">
    <property type="match status" value="1"/>
</dbReference>
<keyword evidence="3" id="KW-0812">Transmembrane</keyword>
<name>A0A163RJR0_9CELL</name>
<accession>A0A163RJR0</accession>
<dbReference type="EMBL" id="LRIE01000072">
    <property type="protein sequence ID" value="KZM35275.1"/>
    <property type="molecule type" value="Genomic_DNA"/>
</dbReference>
<evidence type="ECO:0000313" key="5">
    <source>
        <dbReference type="EMBL" id="KZM35275.1"/>
    </source>
</evidence>
<feature type="compositionally biased region" description="Low complexity" evidence="2">
    <location>
        <begin position="323"/>
        <end position="337"/>
    </location>
</feature>
<comment type="caution">
    <text evidence="5">The sequence shown here is derived from an EMBL/GenBank/DDBJ whole genome shotgun (WGS) entry which is preliminary data.</text>
</comment>
<dbReference type="Proteomes" id="UP000076447">
    <property type="component" value="Unassembled WGS sequence"/>
</dbReference>
<dbReference type="InterPro" id="IPR024654">
    <property type="entry name" value="Calcineurin-like_PHP_lpxH"/>
</dbReference>
<sequence length="652" mass="66984">MNRPRRTPPRWVRYTLSVVALLVPCVVFGVTTATADLSLGPHEARYEVTTDSLVVVDLGPLGTLEIDSPLPAGLGARITVEEIPADLTAFDQATTIAALTQDLQGYLQFFGGPQDTIEQVTRSLVADAARRTGLAILVVAGAGAGFYLLLGAARRREIGEAVAPRTWEITAGVVVVSLVFGALSASAEEPSTTDSRPASAVFAGTPLEGARITGRLAGVVDTYGGMLMNAYKDNEAFYARANTALGVAWDERDVLEEEAAAQREADEQAARDAATEPPAEGQQGVDGGVAGDPAGPADPTGADGAAEDPAGEAPSGSEGDQVTEGAEGPAARRGATPSAGSTESPSATPEDELVSMLVVSDLHCNIGMTPLIRTAAARSGASIVLNAGDTTMNGTSVEQFCVNSFTSAVPDGATMVVADGNHDSVETSTQERKRGVRILDGDVIEVDGVRILGDRDALETRIGAGSKAARPETPAEQAERLAQAACDAKDGIDLLLVHSPRAGNEALETGCVPLQVSGHTHRRSGPEQFGLGIRYVNASTAGAESGEPTVGPLKGVAEMTVLRFDPVLREFVDWQLVQVFPDGSAQVGPREAFPVPVPEEVLDGTGEGTEAPDGTGTGDGTDGTGAVDGQDGSGVTDGAPAATITDDSAKEE</sequence>
<evidence type="ECO:0000256" key="3">
    <source>
        <dbReference type="SAM" id="Phobius"/>
    </source>
</evidence>
<dbReference type="RefSeq" id="WP_068708501.1">
    <property type="nucleotide sequence ID" value="NZ_LRIE01000072.1"/>
</dbReference>
<evidence type="ECO:0000256" key="1">
    <source>
        <dbReference type="ARBA" id="ARBA00008950"/>
    </source>
</evidence>
<protein>
    <submittedName>
        <fullName evidence="5">Calcineurin-like phosphoesterase superfamily domain protein</fullName>
    </submittedName>
</protein>
<evidence type="ECO:0000313" key="6">
    <source>
        <dbReference type="Proteomes" id="UP000076447"/>
    </source>
</evidence>
<dbReference type="OrthoDB" id="5241348at2"/>
<feature type="transmembrane region" description="Helical" evidence="3">
    <location>
        <begin position="133"/>
        <end position="153"/>
    </location>
</feature>
<organism evidence="5 6">
    <name type="scientific">Oerskovia enterophila</name>
    <dbReference type="NCBI Taxonomy" id="43678"/>
    <lineage>
        <taxon>Bacteria</taxon>
        <taxon>Bacillati</taxon>
        <taxon>Actinomycetota</taxon>
        <taxon>Actinomycetes</taxon>
        <taxon>Micrococcales</taxon>
        <taxon>Cellulomonadaceae</taxon>
        <taxon>Oerskovia</taxon>
    </lineage>
</organism>
<dbReference type="SUPFAM" id="SSF56300">
    <property type="entry name" value="Metallo-dependent phosphatases"/>
    <property type="match status" value="1"/>
</dbReference>
<keyword evidence="3" id="KW-1133">Transmembrane helix</keyword>
<dbReference type="PATRIC" id="fig|43678.3.peg.2151"/>
<feature type="domain" description="Calcineurin-like phosphoesterase" evidence="4">
    <location>
        <begin position="356"/>
        <end position="544"/>
    </location>
</feature>
<gene>
    <name evidence="5" type="ORF">OJAG_20630</name>
</gene>
<dbReference type="InterPro" id="IPR029052">
    <property type="entry name" value="Metallo-depent_PP-like"/>
</dbReference>
<feature type="region of interest" description="Disordered" evidence="2">
    <location>
        <begin position="258"/>
        <end position="349"/>
    </location>
</feature>
<dbReference type="AlphaFoldDB" id="A0A163RJR0"/>
<dbReference type="STRING" id="43678.OJAG_20630"/>
<comment type="similarity">
    <text evidence="1">Belongs to the metallophosphoesterase superfamily. YfcE family.</text>
</comment>
<feature type="compositionally biased region" description="Low complexity" evidence="2">
    <location>
        <begin position="291"/>
        <end position="304"/>
    </location>
</feature>
<keyword evidence="3" id="KW-0472">Membrane</keyword>
<feature type="compositionally biased region" description="Polar residues" evidence="2">
    <location>
        <begin position="338"/>
        <end position="347"/>
    </location>
</feature>
<dbReference type="Pfam" id="PF12850">
    <property type="entry name" value="Metallophos_2"/>
    <property type="match status" value="1"/>
</dbReference>
<feature type="compositionally biased region" description="Basic and acidic residues" evidence="2">
    <location>
        <begin position="260"/>
        <end position="274"/>
    </location>
</feature>
<proteinExistence type="inferred from homology"/>
<reference evidence="5 6" key="1">
    <citation type="submission" date="2016-01" db="EMBL/GenBank/DDBJ databases">
        <title>Genome sequence of Oerskovia enterophila VJag, an agar and cellulose degrading bacterium.</title>
        <authorList>
            <person name="Poehlein A."/>
            <person name="Jag V."/>
            <person name="Bengelsdorf F."/>
            <person name="Duerre P."/>
            <person name="Daniel R."/>
        </authorList>
    </citation>
    <scope>NUCLEOTIDE SEQUENCE [LARGE SCALE GENOMIC DNA]</scope>
    <source>
        <strain evidence="5 6">VJag</strain>
    </source>
</reference>